<dbReference type="InterPro" id="IPR006750">
    <property type="entry name" value="YdcZ"/>
</dbReference>
<sequence>MYRIYAIFIGILITIMVTFNGTLDGYLGNYLSILVIHLVGLTAIAGILIFKKIKPVFKKDVPLYLYSGGAIGVLLVLANNISFSTLGASLTLALGVFGQLILSSAIDHYGLMGMDTYKFHKKKIIGFGIILVGIIIMTIY</sequence>
<gene>
    <name evidence="2" type="ORF">FYJ83_16125</name>
</gene>
<accession>A0A6N7XLM6</accession>
<feature type="transmembrane region" description="Helical" evidence="1">
    <location>
        <begin position="5"/>
        <end position="23"/>
    </location>
</feature>
<dbReference type="Proteomes" id="UP000469523">
    <property type="component" value="Unassembled WGS sequence"/>
</dbReference>
<keyword evidence="1" id="KW-0812">Transmembrane</keyword>
<keyword evidence="3" id="KW-1185">Reference proteome</keyword>
<evidence type="ECO:0000256" key="1">
    <source>
        <dbReference type="SAM" id="Phobius"/>
    </source>
</evidence>
<dbReference type="Pfam" id="PF04657">
    <property type="entry name" value="DMT_YdcZ"/>
    <property type="match status" value="1"/>
</dbReference>
<evidence type="ECO:0000313" key="3">
    <source>
        <dbReference type="Proteomes" id="UP000469523"/>
    </source>
</evidence>
<protein>
    <submittedName>
        <fullName evidence="2">DMT family transporter</fullName>
    </submittedName>
</protein>
<dbReference type="AlphaFoldDB" id="A0A6N7XLM6"/>
<reference evidence="2 3" key="1">
    <citation type="submission" date="2019-09" db="EMBL/GenBank/DDBJ databases">
        <title>In-depth cultivation of the pig gut microbiome towards novel bacterial diversity and tailored functional studies.</title>
        <authorList>
            <person name="Wylensek D."/>
            <person name="Hitch T.C.A."/>
            <person name="Clavel T."/>
        </authorList>
    </citation>
    <scope>NUCLEOTIDE SEQUENCE [LARGE SCALE GENOMIC DNA]</scope>
    <source>
        <strain evidence="2 3">WCA3-693-APC-4?</strain>
    </source>
</reference>
<dbReference type="PANTHER" id="PTHR34821:SF2">
    <property type="entry name" value="INNER MEMBRANE PROTEIN YDCZ"/>
    <property type="match status" value="1"/>
</dbReference>
<dbReference type="EMBL" id="VUNQ01000050">
    <property type="protein sequence ID" value="MSU02991.1"/>
    <property type="molecule type" value="Genomic_DNA"/>
</dbReference>
<feature type="transmembrane region" description="Helical" evidence="1">
    <location>
        <begin position="89"/>
        <end position="111"/>
    </location>
</feature>
<evidence type="ECO:0000313" key="2">
    <source>
        <dbReference type="EMBL" id="MSU02991.1"/>
    </source>
</evidence>
<keyword evidence="1" id="KW-1133">Transmembrane helix</keyword>
<dbReference type="RefSeq" id="WP_154442347.1">
    <property type="nucleotide sequence ID" value="NZ_VUNQ01000050.1"/>
</dbReference>
<dbReference type="PANTHER" id="PTHR34821">
    <property type="entry name" value="INNER MEMBRANE PROTEIN YDCZ"/>
    <property type="match status" value="1"/>
</dbReference>
<feature type="transmembrane region" description="Helical" evidence="1">
    <location>
        <begin position="29"/>
        <end position="51"/>
    </location>
</feature>
<dbReference type="GO" id="GO:0005886">
    <property type="term" value="C:plasma membrane"/>
    <property type="evidence" value="ECO:0007669"/>
    <property type="project" value="TreeGrafter"/>
</dbReference>
<name>A0A6N7XLM6_9FIRM</name>
<feature type="transmembrane region" description="Helical" evidence="1">
    <location>
        <begin position="123"/>
        <end position="139"/>
    </location>
</feature>
<comment type="caution">
    <text evidence="2">The sequence shown here is derived from an EMBL/GenBank/DDBJ whole genome shotgun (WGS) entry which is preliminary data.</text>
</comment>
<proteinExistence type="predicted"/>
<feature type="transmembrane region" description="Helical" evidence="1">
    <location>
        <begin position="63"/>
        <end position="83"/>
    </location>
</feature>
<organism evidence="2 3">
    <name type="scientific">Tissierella pigra</name>
    <dbReference type="NCBI Taxonomy" id="2607614"/>
    <lineage>
        <taxon>Bacteria</taxon>
        <taxon>Bacillati</taxon>
        <taxon>Bacillota</taxon>
        <taxon>Tissierellia</taxon>
        <taxon>Tissierellales</taxon>
        <taxon>Tissierellaceae</taxon>
        <taxon>Tissierella</taxon>
    </lineage>
</organism>
<keyword evidence="1" id="KW-0472">Membrane</keyword>